<feature type="chain" id="PRO_5023031887" evidence="1">
    <location>
        <begin position="17"/>
        <end position="511"/>
    </location>
</feature>
<dbReference type="AlphaFoldDB" id="A0A5E4QE16"/>
<dbReference type="Proteomes" id="UP000324832">
    <property type="component" value="Unassembled WGS sequence"/>
</dbReference>
<keyword evidence="3" id="KW-1185">Reference proteome</keyword>
<feature type="signal peptide" evidence="1">
    <location>
        <begin position="1"/>
        <end position="16"/>
    </location>
</feature>
<evidence type="ECO:0000313" key="2">
    <source>
        <dbReference type="EMBL" id="VVC95775.1"/>
    </source>
</evidence>
<keyword evidence="1" id="KW-0732">Signal</keyword>
<proteinExistence type="predicted"/>
<protein>
    <submittedName>
        <fullName evidence="2">Uncharacterized protein</fullName>
    </submittedName>
</protein>
<accession>A0A5E4QE16</accession>
<reference evidence="2 3" key="1">
    <citation type="submission" date="2017-07" db="EMBL/GenBank/DDBJ databases">
        <authorList>
            <person name="Talla V."/>
            <person name="Backstrom N."/>
        </authorList>
    </citation>
    <scope>NUCLEOTIDE SEQUENCE [LARGE SCALE GENOMIC DNA]</scope>
</reference>
<gene>
    <name evidence="2" type="ORF">LSINAPIS_LOCUS7417</name>
</gene>
<evidence type="ECO:0000313" key="3">
    <source>
        <dbReference type="Proteomes" id="UP000324832"/>
    </source>
</evidence>
<evidence type="ECO:0000256" key="1">
    <source>
        <dbReference type="SAM" id="SignalP"/>
    </source>
</evidence>
<organism evidence="2 3">
    <name type="scientific">Leptidea sinapis</name>
    <dbReference type="NCBI Taxonomy" id="189913"/>
    <lineage>
        <taxon>Eukaryota</taxon>
        <taxon>Metazoa</taxon>
        <taxon>Ecdysozoa</taxon>
        <taxon>Arthropoda</taxon>
        <taxon>Hexapoda</taxon>
        <taxon>Insecta</taxon>
        <taxon>Pterygota</taxon>
        <taxon>Neoptera</taxon>
        <taxon>Endopterygota</taxon>
        <taxon>Lepidoptera</taxon>
        <taxon>Glossata</taxon>
        <taxon>Ditrysia</taxon>
        <taxon>Papilionoidea</taxon>
        <taxon>Pieridae</taxon>
        <taxon>Dismorphiinae</taxon>
        <taxon>Leptidea</taxon>
    </lineage>
</organism>
<sequence length="511" mass="59256">MILYLCFFALCAVVSASITGLYCQDPDTGKLHAVNTTWPSQTFCGNYTCKLRKKNTTETEYKPLIKINITDKHIKSLNDMTSSTSSLSNVEVRLNNTEVHPVFNKDSFKKLNKVKNTTKDNDRYLTESEINAITDILHTVKKSDLDAIIEIYNIAQDILNEESIYNNTDMQNAIIDKLSFLKKATNAVKKKNSNDDKSMSYFYEPLHKGNINENLKDMKNTDTNPTTTYKDYPYPYPLSYYQGGRQDYGKMPYYYPVSNFQRLSSYIYNRPYASTSFTPYQKPFMAPTVRPCNTPLPTFFPSPWHDRSLIKPYIRPQHHVPMQAMLLPYPFSYVRPYNYSNTAPHSHNNYPWSPMDTYKRYYLPYYGNSNPPISQYPSPPIAEEVKEVEMVNSVEVDIKHDSKSNEDTELPEWESKPLLSQILDEVRANIKNKTKLVNPTRKNVKLERVLKQPLIDESNRKKRSILKESKAETKEENIFETYIEKIITEPGFFRVGNLSAPYPNCCPQKIP</sequence>
<dbReference type="EMBL" id="FZQP02002448">
    <property type="protein sequence ID" value="VVC95775.1"/>
    <property type="molecule type" value="Genomic_DNA"/>
</dbReference>
<name>A0A5E4QE16_9NEOP</name>